<feature type="signal peptide" evidence="2">
    <location>
        <begin position="1"/>
        <end position="32"/>
    </location>
</feature>
<feature type="chain" id="PRO_5045241063" evidence="2">
    <location>
        <begin position="33"/>
        <end position="71"/>
    </location>
</feature>
<proteinExistence type="predicted"/>
<protein>
    <submittedName>
        <fullName evidence="3">Uncharacterized protein</fullName>
    </submittedName>
</protein>
<dbReference type="EMBL" id="BAOQ01000002">
    <property type="protein sequence ID" value="GAC82447.1"/>
    <property type="molecule type" value="Genomic_DNA"/>
</dbReference>
<evidence type="ECO:0000256" key="1">
    <source>
        <dbReference type="SAM" id="MobiDB-lite"/>
    </source>
</evidence>
<organism evidence="3 4">
    <name type="scientific">Gordonia paraffinivorans NBRC 108238</name>
    <dbReference type="NCBI Taxonomy" id="1223543"/>
    <lineage>
        <taxon>Bacteria</taxon>
        <taxon>Bacillati</taxon>
        <taxon>Actinomycetota</taxon>
        <taxon>Actinomycetes</taxon>
        <taxon>Mycobacteriales</taxon>
        <taxon>Gordoniaceae</taxon>
        <taxon>Gordonia</taxon>
    </lineage>
</organism>
<feature type="compositionally biased region" description="Low complexity" evidence="1">
    <location>
        <begin position="27"/>
        <end position="40"/>
    </location>
</feature>
<feature type="region of interest" description="Disordered" evidence="1">
    <location>
        <begin position="27"/>
        <end position="52"/>
    </location>
</feature>
<comment type="caution">
    <text evidence="3">The sequence shown here is derived from an EMBL/GenBank/DDBJ whole genome shotgun (WGS) entry which is preliminary data.</text>
</comment>
<sequence length="71" mass="7096">MIRRRFRSIIATGAAALVGGAMVAPGAPSASAAPPNATTTVRCESDSSGKAATGRLVSRRVGVVPVRPPVP</sequence>
<dbReference type="Proteomes" id="UP000035021">
    <property type="component" value="Unassembled WGS sequence"/>
</dbReference>
<gene>
    <name evidence="3" type="ORF">GP2_002_01170</name>
</gene>
<reference evidence="3 4" key="1">
    <citation type="submission" date="2013-02" db="EMBL/GenBank/DDBJ databases">
        <title>Whole genome shotgun sequence of Gordonia paraffinivorans NBRC 108238.</title>
        <authorList>
            <person name="Isaki-Nakamura S."/>
            <person name="Hosoyama A."/>
            <person name="Tsuchikane K."/>
            <person name="Ando Y."/>
            <person name="Baba S."/>
            <person name="Ohji S."/>
            <person name="Hamada M."/>
            <person name="Tamura T."/>
            <person name="Yamazoe A."/>
            <person name="Yamazaki S."/>
            <person name="Fujita N."/>
        </authorList>
    </citation>
    <scope>NUCLEOTIDE SEQUENCE [LARGE SCALE GENOMIC DNA]</scope>
    <source>
        <strain evidence="3 4">NBRC 108238</strain>
    </source>
</reference>
<accession>A0ABQ0IFW1</accession>
<evidence type="ECO:0000313" key="4">
    <source>
        <dbReference type="Proteomes" id="UP000035021"/>
    </source>
</evidence>
<name>A0ABQ0IFW1_9ACTN</name>
<evidence type="ECO:0000256" key="2">
    <source>
        <dbReference type="SAM" id="SignalP"/>
    </source>
</evidence>
<evidence type="ECO:0000313" key="3">
    <source>
        <dbReference type="EMBL" id="GAC82447.1"/>
    </source>
</evidence>
<keyword evidence="2" id="KW-0732">Signal</keyword>
<keyword evidence="4" id="KW-1185">Reference proteome</keyword>